<feature type="compositionally biased region" description="Basic and acidic residues" evidence="1">
    <location>
        <begin position="236"/>
        <end position="249"/>
    </location>
</feature>
<evidence type="ECO:0000256" key="2">
    <source>
        <dbReference type="SAM" id="Phobius"/>
    </source>
</evidence>
<dbReference type="AlphaFoldDB" id="A0AB39BRY1"/>
<feature type="compositionally biased region" description="Basic and acidic residues" evidence="1">
    <location>
        <begin position="219"/>
        <end position="228"/>
    </location>
</feature>
<reference evidence="3" key="1">
    <citation type="submission" date="2024-07" db="EMBL/GenBank/DDBJ databases">
        <title>Identification and characteristics of an arsenic-resistant bacterial isolate, which belongs to a novel species.</title>
        <authorList>
            <person name="Juszczyk A."/>
            <person name="Kowalczyk A."/>
            <person name="Was K."/>
            <person name="Kosowicz W."/>
            <person name="Budzyn A."/>
            <person name="Latowski D."/>
        </authorList>
    </citation>
    <scope>NUCLEOTIDE SEQUENCE</scope>
    <source>
        <strain evidence="3">As8PL</strain>
    </source>
</reference>
<evidence type="ECO:0000313" key="3">
    <source>
        <dbReference type="EMBL" id="XDI36170.1"/>
    </source>
</evidence>
<gene>
    <name evidence="3" type="ORF">AB3N04_15890</name>
</gene>
<protein>
    <submittedName>
        <fullName evidence="3">Uncharacterized protein</fullName>
    </submittedName>
</protein>
<accession>A0AB39BRY1</accession>
<dbReference type="RefSeq" id="WP_368503644.1">
    <property type="nucleotide sequence ID" value="NZ_CP162551.1"/>
</dbReference>
<keyword evidence="2" id="KW-0472">Membrane</keyword>
<feature type="transmembrane region" description="Helical" evidence="2">
    <location>
        <begin position="30"/>
        <end position="50"/>
    </location>
</feature>
<feature type="compositionally biased region" description="Acidic residues" evidence="1">
    <location>
        <begin position="200"/>
        <end position="209"/>
    </location>
</feature>
<dbReference type="EMBL" id="CP162551">
    <property type="protein sequence ID" value="XDI36170.1"/>
    <property type="molecule type" value="Genomic_DNA"/>
</dbReference>
<sequence>MYPLLMLAIGAVLLVVMLRKVPLQIPLKQRMQAVCISSLLVLLTLLLSILYTWQIATLAFCGLFLLFVVVFSKQFEYQGPEEDSENHEQQYEVAPLAATTADESSIEDQPLSDELSVEAVKVEGPIDEIIEENAFKSDLSQIKEHEEIAEVEKGDEEAIQPDNEEELLDYFQSRQKQMLSEEIEEGTERTGVSRLRLGIEEDNDEIDEDLPVRVPPKVDWMDEDKGTEDQQSGKFHIREEQFEAPRASEDVEDVAAVRKRLFEELEIDDKKD</sequence>
<evidence type="ECO:0000256" key="1">
    <source>
        <dbReference type="SAM" id="MobiDB-lite"/>
    </source>
</evidence>
<keyword evidence="2" id="KW-1133">Transmembrane helix</keyword>
<organism evidence="3">
    <name type="scientific">Alkalihalophilus sp. As8PL</name>
    <dbReference type="NCBI Taxonomy" id="3237103"/>
    <lineage>
        <taxon>Bacteria</taxon>
        <taxon>Bacillati</taxon>
        <taxon>Bacillota</taxon>
        <taxon>Bacilli</taxon>
        <taxon>Bacillales</taxon>
        <taxon>Bacillaceae</taxon>
        <taxon>Alkalihalophilus</taxon>
    </lineage>
</organism>
<feature type="region of interest" description="Disordered" evidence="1">
    <location>
        <begin position="181"/>
        <end position="250"/>
    </location>
</feature>
<proteinExistence type="predicted"/>
<keyword evidence="2" id="KW-0812">Transmembrane</keyword>
<name>A0AB39BRY1_9BACI</name>